<protein>
    <recommendedName>
        <fullName evidence="4">Terminase</fullName>
    </recommendedName>
</protein>
<dbReference type="Proteomes" id="UP000469159">
    <property type="component" value="Unassembled WGS sequence"/>
</dbReference>
<evidence type="ECO:0000313" key="2">
    <source>
        <dbReference type="EMBL" id="MXP40906.1"/>
    </source>
</evidence>
<accession>A0A6I4UR23</accession>
<proteinExistence type="predicted"/>
<sequence>MPEEPRPTPTTALTQFTPVPRLKDRSNGWSPEIQRAFIEALADTGSVKSAARAVGRSEVGAYQLRRHPQGAEFAAAWAAALAHGVQRIEDLAMDRAINGTEEPVYSYGKLIGTRMKYNDGLLMFMLRNRAPERFAGAGPARGLSAMDRTKMDRLKKQWRKEWEAEREAESVSPAEIRASIERKVAALKRRVQARTSPRAYELHLASSAQSRADEEAGWLPGTPYEPYAQRAAELLPACIEQLRAEWPSYEKAHPTPTEEELAEWEEAAEEERKAEAEEKPEGEPDRSANSGPHIRQLKDDRW</sequence>
<feature type="region of interest" description="Disordered" evidence="1">
    <location>
        <begin position="247"/>
        <end position="302"/>
    </location>
</feature>
<feature type="compositionally biased region" description="Acidic residues" evidence="1">
    <location>
        <begin position="257"/>
        <end position="269"/>
    </location>
</feature>
<dbReference type="OrthoDB" id="7282816at2"/>
<comment type="caution">
    <text evidence="2">The sequence shown here is derived from an EMBL/GenBank/DDBJ whole genome shotgun (WGS) entry which is preliminary data.</text>
</comment>
<name>A0A6I4UR23_9SPHN</name>
<reference evidence="2 3" key="1">
    <citation type="submission" date="2019-12" db="EMBL/GenBank/DDBJ databases">
        <title>Genomic-based taxomic classification of the family Erythrobacteraceae.</title>
        <authorList>
            <person name="Xu L."/>
        </authorList>
    </citation>
    <scope>NUCLEOTIDE SEQUENCE [LARGE SCALE GENOMIC DNA]</scope>
    <source>
        <strain evidence="2 3">MCCC 1K02066</strain>
    </source>
</reference>
<evidence type="ECO:0000313" key="3">
    <source>
        <dbReference type="Proteomes" id="UP000469159"/>
    </source>
</evidence>
<dbReference type="EMBL" id="WTYK01000002">
    <property type="protein sequence ID" value="MXP40906.1"/>
    <property type="molecule type" value="Genomic_DNA"/>
</dbReference>
<gene>
    <name evidence="2" type="ORF">GRI75_04505</name>
</gene>
<organism evidence="2 3">
    <name type="scientific">Croceibacterium soli</name>
    <dbReference type="NCBI Taxonomy" id="1739690"/>
    <lineage>
        <taxon>Bacteria</taxon>
        <taxon>Pseudomonadati</taxon>
        <taxon>Pseudomonadota</taxon>
        <taxon>Alphaproteobacteria</taxon>
        <taxon>Sphingomonadales</taxon>
        <taxon>Erythrobacteraceae</taxon>
        <taxon>Croceibacterium</taxon>
    </lineage>
</organism>
<evidence type="ECO:0000256" key="1">
    <source>
        <dbReference type="SAM" id="MobiDB-lite"/>
    </source>
</evidence>
<keyword evidence="3" id="KW-1185">Reference proteome</keyword>
<feature type="compositionally biased region" description="Basic and acidic residues" evidence="1">
    <location>
        <begin position="270"/>
        <end position="286"/>
    </location>
</feature>
<evidence type="ECO:0008006" key="4">
    <source>
        <dbReference type="Google" id="ProtNLM"/>
    </source>
</evidence>
<dbReference type="AlphaFoldDB" id="A0A6I4UR23"/>
<dbReference type="RefSeq" id="WP_160745761.1">
    <property type="nucleotide sequence ID" value="NZ_WTYK01000002.1"/>
</dbReference>